<proteinExistence type="predicted"/>
<accession>A2BWA4</accession>
<dbReference type="Gene3D" id="3.40.50.10890">
    <property type="match status" value="1"/>
</dbReference>
<reference evidence="1 2" key="1">
    <citation type="journal article" date="2007" name="PLoS Genet.">
        <title>Patterns and implications of gene gain and loss in the evolution of Prochlorococcus.</title>
        <authorList>
            <person name="Kettler G.C."/>
            <person name="Martiny A.C."/>
            <person name="Huang K."/>
            <person name="Zucker J."/>
            <person name="Coleman M.L."/>
            <person name="Rodrigue S."/>
            <person name="Chen F."/>
            <person name="Lapidus A."/>
            <person name="Ferriera S."/>
            <person name="Johnson J."/>
            <person name="Steglich C."/>
            <person name="Church G.M."/>
            <person name="Richardson P."/>
            <person name="Chisholm S.W."/>
        </authorList>
    </citation>
    <scope>NUCLEOTIDE SEQUENCE [LARGE SCALE GENOMIC DNA]</scope>
    <source>
        <strain evidence="1 2">MIT 9515</strain>
    </source>
</reference>
<keyword evidence="1" id="KW-0269">Exonuclease</keyword>
<dbReference type="KEGG" id="pmc:P9515_08581"/>
<dbReference type="OrthoDB" id="9803916at2"/>
<name>A2BWA4_PROM5</name>
<dbReference type="STRING" id="167542.P9515_08581"/>
<evidence type="ECO:0000313" key="1">
    <source>
        <dbReference type="EMBL" id="ABM72065.1"/>
    </source>
</evidence>
<dbReference type="InterPro" id="IPR050698">
    <property type="entry name" value="MBL"/>
</dbReference>
<gene>
    <name evidence="1" type="ordered locus">P9515_08581</name>
</gene>
<protein>
    <submittedName>
        <fullName evidence="1">Predicted exonuclease of the beta-lactamase fold involved in RNA processing</fullName>
    </submittedName>
</protein>
<dbReference type="AlphaFoldDB" id="A2BWA4"/>
<dbReference type="RefSeq" id="WP_011820170.1">
    <property type="nucleotide sequence ID" value="NC_008817.1"/>
</dbReference>
<organism evidence="1 2">
    <name type="scientific">Prochlorococcus marinus (strain MIT 9515)</name>
    <dbReference type="NCBI Taxonomy" id="167542"/>
    <lineage>
        <taxon>Bacteria</taxon>
        <taxon>Bacillati</taxon>
        <taxon>Cyanobacteriota</taxon>
        <taxon>Cyanophyceae</taxon>
        <taxon>Synechococcales</taxon>
        <taxon>Prochlorococcaceae</taxon>
        <taxon>Prochlorococcus</taxon>
    </lineage>
</organism>
<dbReference type="eggNOG" id="COG1236">
    <property type="taxonomic scope" value="Bacteria"/>
</dbReference>
<keyword evidence="1" id="KW-0540">Nuclease</keyword>
<dbReference type="SUPFAM" id="SSF56281">
    <property type="entry name" value="Metallo-hydrolase/oxidoreductase"/>
    <property type="match status" value="1"/>
</dbReference>
<keyword evidence="1" id="KW-0378">Hydrolase</keyword>
<dbReference type="InterPro" id="IPR026360">
    <property type="entry name" value="Xnuc_lig_assoc"/>
</dbReference>
<dbReference type="GO" id="GO:0004521">
    <property type="term" value="F:RNA endonuclease activity"/>
    <property type="evidence" value="ECO:0007669"/>
    <property type="project" value="TreeGrafter"/>
</dbReference>
<evidence type="ECO:0000313" key="2">
    <source>
        <dbReference type="Proteomes" id="UP000001589"/>
    </source>
</evidence>
<dbReference type="NCBIfam" id="TIGR04122">
    <property type="entry name" value="Xnuc_lig_assoc"/>
    <property type="match status" value="1"/>
</dbReference>
<dbReference type="Proteomes" id="UP000001589">
    <property type="component" value="Chromosome"/>
</dbReference>
<dbReference type="PANTHER" id="PTHR11203:SF49">
    <property type="entry name" value="BLL1145 PROTEIN"/>
    <property type="match status" value="1"/>
</dbReference>
<sequence>MREDSFHLIKYTSSGLYCEVADLWIDPKKPVKQAIITHAHMDHFTFGCEEYISTLETAIILKERIGKDINIRTYEYEKEFKVNGIKISFHPSGHILGSSQIKINMADEIWLITSDFKRQKDDTCKKYEIVKTDFLISESTFGLPIFNWDEPQNTALEIKKWIHTSHETTYFLFCYSLGKAQRLLNEISKLNFTNNIFTHSSIDKMNKCYKNFGVEIIETKKFENNKNIGDLKGSLILLPPALNRNSFLKRYKDFQTGFASGWMSIRALRKRSGYDKGFPISDHADWSGILKTIEESKAKNVFFHHGDSEVLIKYLKEKKSINVLEFEYKK</sequence>
<dbReference type="Gene3D" id="3.60.15.10">
    <property type="entry name" value="Ribonuclease Z/Hydroxyacylglutathione hydrolase-like"/>
    <property type="match status" value="1"/>
</dbReference>
<dbReference type="GeneID" id="60200940"/>
<dbReference type="GO" id="GO:0004527">
    <property type="term" value="F:exonuclease activity"/>
    <property type="evidence" value="ECO:0007669"/>
    <property type="project" value="UniProtKB-KW"/>
</dbReference>
<dbReference type="EMBL" id="CP000552">
    <property type="protein sequence ID" value="ABM72065.1"/>
    <property type="molecule type" value="Genomic_DNA"/>
</dbReference>
<dbReference type="PANTHER" id="PTHR11203">
    <property type="entry name" value="CLEAVAGE AND POLYADENYLATION SPECIFICITY FACTOR FAMILY MEMBER"/>
    <property type="match status" value="1"/>
</dbReference>
<dbReference type="HOGENOM" id="CLU_050517_1_0_3"/>
<dbReference type="InterPro" id="IPR036866">
    <property type="entry name" value="RibonucZ/Hydroxyglut_hydro"/>
</dbReference>